<evidence type="ECO:0000256" key="2">
    <source>
        <dbReference type="ARBA" id="ARBA00023015"/>
    </source>
</evidence>
<feature type="domain" description="RNA polymerase sigma-70 region 2" evidence="6">
    <location>
        <begin position="21"/>
        <end position="82"/>
    </location>
</feature>
<dbReference type="GO" id="GO:0003677">
    <property type="term" value="F:DNA binding"/>
    <property type="evidence" value="ECO:0007669"/>
    <property type="project" value="UniProtKB-KW"/>
</dbReference>
<evidence type="ECO:0000256" key="3">
    <source>
        <dbReference type="ARBA" id="ARBA00023082"/>
    </source>
</evidence>
<dbReference type="Gene3D" id="1.10.10.10">
    <property type="entry name" value="Winged helix-like DNA-binding domain superfamily/Winged helix DNA-binding domain"/>
    <property type="match status" value="1"/>
</dbReference>
<dbReference type="PANTHER" id="PTHR43133">
    <property type="entry name" value="RNA POLYMERASE ECF-TYPE SIGMA FACTO"/>
    <property type="match status" value="1"/>
</dbReference>
<dbReference type="Pfam" id="PF08281">
    <property type="entry name" value="Sigma70_r4_2"/>
    <property type="match status" value="1"/>
</dbReference>
<keyword evidence="9" id="KW-1185">Reference proteome</keyword>
<keyword evidence="5" id="KW-0804">Transcription</keyword>
<protein>
    <submittedName>
        <fullName evidence="8">SigE family RNA polymerase sigma factor</fullName>
    </submittedName>
</protein>
<name>A0A939PHL7_9ACTN</name>
<dbReference type="InterPro" id="IPR014284">
    <property type="entry name" value="RNA_pol_sigma-70_dom"/>
</dbReference>
<dbReference type="SUPFAM" id="SSF88946">
    <property type="entry name" value="Sigma2 domain of RNA polymerase sigma factors"/>
    <property type="match status" value="1"/>
</dbReference>
<dbReference type="NCBIfam" id="TIGR02937">
    <property type="entry name" value="sigma70-ECF"/>
    <property type="match status" value="1"/>
</dbReference>
<dbReference type="InterPro" id="IPR013325">
    <property type="entry name" value="RNA_pol_sigma_r2"/>
</dbReference>
<dbReference type="GO" id="GO:0006352">
    <property type="term" value="P:DNA-templated transcription initiation"/>
    <property type="evidence" value="ECO:0007669"/>
    <property type="project" value="InterPro"/>
</dbReference>
<dbReference type="InterPro" id="IPR013249">
    <property type="entry name" value="RNA_pol_sigma70_r4_t2"/>
</dbReference>
<comment type="caution">
    <text evidence="8">The sequence shown here is derived from an EMBL/GenBank/DDBJ whole genome shotgun (WGS) entry which is preliminary data.</text>
</comment>
<evidence type="ECO:0000259" key="6">
    <source>
        <dbReference type="Pfam" id="PF04542"/>
    </source>
</evidence>
<dbReference type="NCBIfam" id="TIGR02983">
    <property type="entry name" value="SigE-fam_strep"/>
    <property type="match status" value="1"/>
</dbReference>
<evidence type="ECO:0000313" key="9">
    <source>
        <dbReference type="Proteomes" id="UP000669179"/>
    </source>
</evidence>
<dbReference type="Proteomes" id="UP000669179">
    <property type="component" value="Unassembled WGS sequence"/>
</dbReference>
<keyword evidence="4" id="KW-0238">DNA-binding</keyword>
<dbReference type="InterPro" id="IPR013324">
    <property type="entry name" value="RNA_pol_sigma_r3/r4-like"/>
</dbReference>
<evidence type="ECO:0000259" key="7">
    <source>
        <dbReference type="Pfam" id="PF08281"/>
    </source>
</evidence>
<evidence type="ECO:0000256" key="4">
    <source>
        <dbReference type="ARBA" id="ARBA00023125"/>
    </source>
</evidence>
<dbReference type="PANTHER" id="PTHR43133:SF50">
    <property type="entry name" value="ECF RNA POLYMERASE SIGMA FACTOR SIGM"/>
    <property type="match status" value="1"/>
</dbReference>
<evidence type="ECO:0000256" key="5">
    <source>
        <dbReference type="ARBA" id="ARBA00023163"/>
    </source>
</evidence>
<keyword evidence="3" id="KW-0731">Sigma factor</keyword>
<dbReference type="Pfam" id="PF04542">
    <property type="entry name" value="Sigma70_r2"/>
    <property type="match status" value="1"/>
</dbReference>
<dbReference type="GO" id="GO:0016987">
    <property type="term" value="F:sigma factor activity"/>
    <property type="evidence" value="ECO:0007669"/>
    <property type="project" value="UniProtKB-KW"/>
</dbReference>
<dbReference type="CDD" id="cd06171">
    <property type="entry name" value="Sigma70_r4"/>
    <property type="match status" value="1"/>
</dbReference>
<dbReference type="Gene3D" id="1.10.1740.10">
    <property type="match status" value="1"/>
</dbReference>
<dbReference type="InterPro" id="IPR014325">
    <property type="entry name" value="RNA_pol_sigma-E_actinobac"/>
</dbReference>
<accession>A0A939PHL7</accession>
<reference evidence="8" key="1">
    <citation type="submission" date="2021-03" db="EMBL/GenBank/DDBJ databases">
        <authorList>
            <person name="Kanchanasin P."/>
            <person name="Saeng-In P."/>
            <person name="Phongsopitanun W."/>
            <person name="Yuki M."/>
            <person name="Kudo T."/>
            <person name="Ohkuma M."/>
            <person name="Tanasupawat S."/>
        </authorList>
    </citation>
    <scope>NUCLEOTIDE SEQUENCE</scope>
    <source>
        <strain evidence="8">GKU 128</strain>
    </source>
</reference>
<keyword evidence="2" id="KW-0805">Transcription regulation</keyword>
<proteinExistence type="inferred from homology"/>
<dbReference type="RefSeq" id="WP_208260426.1">
    <property type="nucleotide sequence ID" value="NZ_JAGEOJ010000016.1"/>
</dbReference>
<dbReference type="InterPro" id="IPR007627">
    <property type="entry name" value="RNA_pol_sigma70_r2"/>
</dbReference>
<evidence type="ECO:0000313" key="8">
    <source>
        <dbReference type="EMBL" id="MBO2452417.1"/>
    </source>
</evidence>
<comment type="similarity">
    <text evidence="1">Belongs to the sigma-70 factor family. ECF subfamily.</text>
</comment>
<dbReference type="SUPFAM" id="SSF88659">
    <property type="entry name" value="Sigma3 and sigma4 domains of RNA polymerase sigma factors"/>
    <property type="match status" value="1"/>
</dbReference>
<feature type="domain" description="RNA polymerase sigma factor 70 region 4 type 2" evidence="7">
    <location>
        <begin position="106"/>
        <end position="158"/>
    </location>
</feature>
<dbReference type="EMBL" id="JAGEOJ010000016">
    <property type="protein sequence ID" value="MBO2452417.1"/>
    <property type="molecule type" value="Genomic_DNA"/>
</dbReference>
<gene>
    <name evidence="8" type="ORF">J4573_35375</name>
</gene>
<organism evidence="8 9">
    <name type="scientific">Actinomadura barringtoniae</name>
    <dbReference type="NCBI Taxonomy" id="1427535"/>
    <lineage>
        <taxon>Bacteria</taxon>
        <taxon>Bacillati</taxon>
        <taxon>Actinomycetota</taxon>
        <taxon>Actinomycetes</taxon>
        <taxon>Streptosporangiales</taxon>
        <taxon>Thermomonosporaceae</taxon>
        <taxon>Actinomadura</taxon>
    </lineage>
</organism>
<dbReference type="InterPro" id="IPR039425">
    <property type="entry name" value="RNA_pol_sigma-70-like"/>
</dbReference>
<sequence length="178" mass="20373">MAETADTADEEFTTFVEGASRSLLHAADLLTGDRARAEDLVQNALARTYSHWAKVRRGNPEGYVRRAMLNNYLDWWRRVRWRELPFTANVTPPPSDDHATDLARRDAVQRALAVLTRRERAVVVLRYWFDLSEVQIAEELGIAPGTVKSTAHRALQRLRQSRHLLPMDSWTEDGGRHA</sequence>
<evidence type="ECO:0000256" key="1">
    <source>
        <dbReference type="ARBA" id="ARBA00010641"/>
    </source>
</evidence>
<dbReference type="InterPro" id="IPR036388">
    <property type="entry name" value="WH-like_DNA-bd_sf"/>
</dbReference>
<dbReference type="AlphaFoldDB" id="A0A939PHL7"/>